<proteinExistence type="predicted"/>
<dbReference type="CDD" id="cd01335">
    <property type="entry name" value="Radical_SAM"/>
    <property type="match status" value="1"/>
</dbReference>
<dbReference type="SFLD" id="SFLDG01060">
    <property type="entry name" value="BATS_domain_containing"/>
    <property type="match status" value="1"/>
</dbReference>
<dbReference type="NCBIfam" id="TIGR03956">
    <property type="entry name" value="rSAM_HydE"/>
    <property type="match status" value="1"/>
</dbReference>
<dbReference type="RefSeq" id="WP_173074569.1">
    <property type="nucleotide sequence ID" value="NZ_CP041345.1"/>
</dbReference>
<evidence type="ECO:0000256" key="1">
    <source>
        <dbReference type="ARBA" id="ARBA00022691"/>
    </source>
</evidence>
<dbReference type="Gene3D" id="3.20.20.70">
    <property type="entry name" value="Aldolase class I"/>
    <property type="match status" value="1"/>
</dbReference>
<feature type="domain" description="Radical SAM core" evidence="7">
    <location>
        <begin position="45"/>
        <end position="275"/>
    </location>
</feature>
<dbReference type="SFLD" id="SFLDS00029">
    <property type="entry name" value="Radical_SAM"/>
    <property type="match status" value="1"/>
</dbReference>
<dbReference type="SMART" id="SM00729">
    <property type="entry name" value="Elp3"/>
    <property type="match status" value="1"/>
</dbReference>
<gene>
    <name evidence="8" type="primary">hydE</name>
    <name evidence="8" type="ORF">FHG85_07590</name>
</gene>
<feature type="binding site" evidence="6">
    <location>
        <position position="183"/>
    </location>
    <ligand>
        <name>S-adenosyl-L-methionine</name>
        <dbReference type="ChEBI" id="CHEBI:59789"/>
    </ligand>
</feature>
<dbReference type="GO" id="GO:0051539">
    <property type="term" value="F:4 iron, 4 sulfur cluster binding"/>
    <property type="evidence" value="ECO:0007669"/>
    <property type="project" value="UniProtKB-KW"/>
</dbReference>
<dbReference type="PANTHER" id="PTHR43726:SF1">
    <property type="entry name" value="BIOTIN SYNTHASE"/>
    <property type="match status" value="1"/>
</dbReference>
<evidence type="ECO:0000256" key="6">
    <source>
        <dbReference type="PIRSR" id="PIRSR004762-2"/>
    </source>
</evidence>
<dbReference type="InterPro" id="IPR024021">
    <property type="entry name" value="FeFe-hyd_HydE_rSAM"/>
</dbReference>
<evidence type="ECO:0000256" key="3">
    <source>
        <dbReference type="ARBA" id="ARBA00023004"/>
    </source>
</evidence>
<keyword evidence="9" id="KW-1185">Reference proteome</keyword>
<reference evidence="8 9" key="1">
    <citation type="submission" date="2019-07" db="EMBL/GenBank/DDBJ databases">
        <title>Thalassofilum flectens gen. nov., sp. nov., a novel moderate thermophilic anaerobe from a shallow sea hot spring in Kunashir Island (Russia), representing a new family in the order Bacteroidales, and proposal of Thalassofilacea fam. nov.</title>
        <authorList>
            <person name="Kochetkova T.V."/>
            <person name="Podosokorskaya O.A."/>
            <person name="Novikov A."/>
            <person name="Elcheninov A.G."/>
            <person name="Toshchakov S.V."/>
            <person name="Kublanov I.V."/>
        </authorList>
    </citation>
    <scope>NUCLEOTIDE SEQUENCE [LARGE SCALE GENOMIC DNA]</scope>
    <source>
        <strain evidence="8 9">38-H</strain>
    </source>
</reference>
<keyword evidence="2" id="KW-0479">Metal-binding</keyword>
<dbReference type="KEGG" id="ttz:FHG85_07590"/>
<accession>A0A7D3XEN8</accession>
<dbReference type="GO" id="GO:0016740">
    <property type="term" value="F:transferase activity"/>
    <property type="evidence" value="ECO:0007669"/>
    <property type="project" value="TreeGrafter"/>
</dbReference>
<feature type="binding site" evidence="6">
    <location>
        <position position="161"/>
    </location>
    <ligand>
        <name>S-adenosyl-L-methionine</name>
        <dbReference type="ChEBI" id="CHEBI:59789"/>
    </ligand>
</feature>
<dbReference type="InterPro" id="IPR058240">
    <property type="entry name" value="rSAM_sf"/>
</dbReference>
<dbReference type="Proteomes" id="UP000500961">
    <property type="component" value="Chromosome"/>
</dbReference>
<evidence type="ECO:0000313" key="9">
    <source>
        <dbReference type="Proteomes" id="UP000500961"/>
    </source>
</evidence>
<keyword evidence="1 5" id="KW-0949">S-adenosyl-L-methionine</keyword>
<keyword evidence="5" id="KW-0004">4Fe-4S</keyword>
<feature type="binding site" evidence="5">
    <location>
        <position position="63"/>
    </location>
    <ligand>
        <name>[4Fe-4S] cluster</name>
        <dbReference type="ChEBI" id="CHEBI:49883"/>
        <note>4Fe-4S-S-AdoMet</note>
    </ligand>
</feature>
<dbReference type="PROSITE" id="PS51918">
    <property type="entry name" value="RADICAL_SAM"/>
    <property type="match status" value="1"/>
</dbReference>
<evidence type="ECO:0000256" key="5">
    <source>
        <dbReference type="PIRSR" id="PIRSR004762-1"/>
    </source>
</evidence>
<dbReference type="SFLD" id="SFLDG01280">
    <property type="entry name" value="HydE/PylB-like"/>
    <property type="match status" value="1"/>
</dbReference>
<evidence type="ECO:0000256" key="2">
    <source>
        <dbReference type="ARBA" id="ARBA00022723"/>
    </source>
</evidence>
<protein>
    <submittedName>
        <fullName evidence="8">[FeFe] hydrogenase H-cluster radical SAM maturase HydE</fullName>
    </submittedName>
</protein>
<dbReference type="GO" id="GO:0046872">
    <property type="term" value="F:metal ion binding"/>
    <property type="evidence" value="ECO:0007669"/>
    <property type="project" value="UniProtKB-KW"/>
</dbReference>
<sequence length="361" mass="41174">MNISNLLNKEHFSKEELVQLLSCEGDEKTKIFEKAAEVKAKYVGKKVYFRGLIEMSNLCRKNCLYCGIRAGNTNVHRYDLTDEEVVEAAKFAWENRYGSIAIQTGEVNTTDFVERIENLLDKINQATNHELGITLSLGEQTEETYRRWFNKGAIRYLLRIEASNRELYAKLHPNDKHHDFDARVECLKNLRKVGYQVGTGVMIGLPFQTLEHLAEDLLWMQEIDVDMVGMGPYIEHPDTPLFQHKDTLLPINERFNLALKMTALLRIIMKDINIAAPTALQAIDPLGREKAIKVGANVVMPNITPGAYRNDYKLYENKPCIDDAADDCKNCLEARIQLTGDEIGYGEQGNSKHFCQRIANM</sequence>
<dbReference type="AlphaFoldDB" id="A0A7D3XEN8"/>
<dbReference type="InterPro" id="IPR034422">
    <property type="entry name" value="HydE/PylB-like"/>
</dbReference>
<dbReference type="InterPro" id="IPR013785">
    <property type="entry name" value="Aldolase_TIM"/>
</dbReference>
<keyword evidence="4 5" id="KW-0411">Iron-sulfur</keyword>
<organism evidence="8 9">
    <name type="scientific">Tenuifilum thalassicum</name>
    <dbReference type="NCBI Taxonomy" id="2590900"/>
    <lineage>
        <taxon>Bacteria</taxon>
        <taxon>Pseudomonadati</taxon>
        <taxon>Bacteroidota</taxon>
        <taxon>Bacteroidia</taxon>
        <taxon>Bacteroidales</taxon>
        <taxon>Tenuifilaceae</taxon>
        <taxon>Tenuifilum</taxon>
    </lineage>
</organism>
<dbReference type="InterPro" id="IPR007197">
    <property type="entry name" value="rSAM"/>
</dbReference>
<feature type="binding site" evidence="6">
    <location>
        <position position="136"/>
    </location>
    <ligand>
        <name>(3R)-3-methyl-D-ornithine</name>
        <dbReference type="ChEBI" id="CHEBI:64642"/>
    </ligand>
</feature>
<evidence type="ECO:0000313" key="8">
    <source>
        <dbReference type="EMBL" id="QKG80127.1"/>
    </source>
</evidence>
<dbReference type="EMBL" id="CP041345">
    <property type="protein sequence ID" value="QKG80127.1"/>
    <property type="molecule type" value="Genomic_DNA"/>
</dbReference>
<evidence type="ECO:0000256" key="4">
    <source>
        <dbReference type="ARBA" id="ARBA00023014"/>
    </source>
</evidence>
<feature type="binding site" evidence="5">
    <location>
        <position position="66"/>
    </location>
    <ligand>
        <name>[4Fe-4S] cluster</name>
        <dbReference type="ChEBI" id="CHEBI:49883"/>
        <note>4Fe-4S-S-AdoMet</note>
    </ligand>
</feature>
<dbReference type="SUPFAM" id="SSF102114">
    <property type="entry name" value="Radical SAM enzymes"/>
    <property type="match status" value="1"/>
</dbReference>
<dbReference type="InterPro" id="IPR006638">
    <property type="entry name" value="Elp3/MiaA/NifB-like_rSAM"/>
</dbReference>
<keyword evidence="3 5" id="KW-0408">Iron</keyword>
<name>A0A7D3XEN8_9BACT</name>
<dbReference type="PANTHER" id="PTHR43726">
    <property type="entry name" value="3-METHYLORNITHINE SYNTHASE"/>
    <property type="match status" value="1"/>
</dbReference>
<evidence type="ECO:0000259" key="7">
    <source>
        <dbReference type="PROSITE" id="PS51918"/>
    </source>
</evidence>
<feature type="binding site" evidence="5">
    <location>
        <position position="59"/>
    </location>
    <ligand>
        <name>[4Fe-4S] cluster</name>
        <dbReference type="ChEBI" id="CHEBI:49883"/>
        <note>4Fe-4S-S-AdoMet</note>
    </ligand>
</feature>
<comment type="cofactor">
    <cofactor evidence="5">
        <name>[4Fe-4S] cluster</name>
        <dbReference type="ChEBI" id="CHEBI:49883"/>
    </cofactor>
    <text evidence="5">Binds 1 [4Fe-4S] cluster. The cluster is coordinated with 3 cysteines and an exchangeable S-adenosyl-L-methionine.</text>
</comment>
<dbReference type="Pfam" id="PF04055">
    <property type="entry name" value="Radical_SAM"/>
    <property type="match status" value="1"/>
</dbReference>
<dbReference type="PIRSF" id="PIRSF004762">
    <property type="entry name" value="CHP00423"/>
    <property type="match status" value="1"/>
</dbReference>